<keyword evidence="2" id="KW-0012">Acyltransferase</keyword>
<dbReference type="EMBL" id="QVIG01000001">
    <property type="protein sequence ID" value="RGD60939.1"/>
    <property type="molecule type" value="Genomic_DNA"/>
</dbReference>
<reference evidence="4 5" key="1">
    <citation type="submission" date="2018-08" db="EMBL/GenBank/DDBJ databases">
        <title>Diversity &amp; Physiological Properties of Lignin-Decomposing Actinobacteria from Soil.</title>
        <authorList>
            <person name="Roh S.G."/>
            <person name="Kim S.B."/>
        </authorList>
    </citation>
    <scope>NUCLEOTIDE SEQUENCE [LARGE SCALE GENOMIC DNA]</scope>
    <source>
        <strain evidence="4 5">MMS17-GH009</strain>
    </source>
</reference>
<dbReference type="InterPro" id="IPR000182">
    <property type="entry name" value="GNAT_dom"/>
</dbReference>
<dbReference type="RefSeq" id="WP_082345996.1">
    <property type="nucleotide sequence ID" value="NZ_QVIG01000001.1"/>
</dbReference>
<name>A0A372ZYL5_9ACTN</name>
<gene>
    <name evidence="4" type="ORF">DR950_27040</name>
</gene>
<dbReference type="SUPFAM" id="SSF55729">
    <property type="entry name" value="Acyl-CoA N-acyltransferases (Nat)"/>
    <property type="match status" value="1"/>
</dbReference>
<dbReference type="PROSITE" id="PS51186">
    <property type="entry name" value="GNAT"/>
    <property type="match status" value="1"/>
</dbReference>
<comment type="caution">
    <text evidence="4">The sequence shown here is derived from an EMBL/GenBank/DDBJ whole genome shotgun (WGS) entry which is preliminary data.</text>
</comment>
<dbReference type="Proteomes" id="UP000263377">
    <property type="component" value="Unassembled WGS sequence"/>
</dbReference>
<organism evidence="4 5">
    <name type="scientific">Kitasatospora xanthocidica</name>
    <dbReference type="NCBI Taxonomy" id="83382"/>
    <lineage>
        <taxon>Bacteria</taxon>
        <taxon>Bacillati</taxon>
        <taxon>Actinomycetota</taxon>
        <taxon>Actinomycetes</taxon>
        <taxon>Kitasatosporales</taxon>
        <taxon>Streptomycetaceae</taxon>
        <taxon>Kitasatospora</taxon>
    </lineage>
</organism>
<proteinExistence type="predicted"/>
<dbReference type="Pfam" id="PF00583">
    <property type="entry name" value="Acetyltransf_1"/>
    <property type="match status" value="1"/>
</dbReference>
<protein>
    <submittedName>
        <fullName evidence="4">GNAT family N-acetyltransferase</fullName>
    </submittedName>
</protein>
<dbReference type="GO" id="GO:0016747">
    <property type="term" value="F:acyltransferase activity, transferring groups other than amino-acyl groups"/>
    <property type="evidence" value="ECO:0007669"/>
    <property type="project" value="InterPro"/>
</dbReference>
<dbReference type="PANTHER" id="PTHR43877">
    <property type="entry name" value="AMINOALKYLPHOSPHONATE N-ACETYLTRANSFERASE-RELATED-RELATED"/>
    <property type="match status" value="1"/>
</dbReference>
<feature type="domain" description="N-acetyltransferase" evidence="3">
    <location>
        <begin position="1"/>
        <end position="169"/>
    </location>
</feature>
<evidence type="ECO:0000256" key="2">
    <source>
        <dbReference type="ARBA" id="ARBA00023315"/>
    </source>
</evidence>
<evidence type="ECO:0000313" key="5">
    <source>
        <dbReference type="Proteomes" id="UP000263377"/>
    </source>
</evidence>
<dbReference type="CDD" id="cd04301">
    <property type="entry name" value="NAT_SF"/>
    <property type="match status" value="1"/>
</dbReference>
<dbReference type="InterPro" id="IPR050832">
    <property type="entry name" value="Bact_Acetyltransf"/>
</dbReference>
<dbReference type="InterPro" id="IPR016181">
    <property type="entry name" value="Acyl_CoA_acyltransferase"/>
</dbReference>
<keyword evidence="5" id="KW-1185">Reference proteome</keyword>
<evidence type="ECO:0000256" key="1">
    <source>
        <dbReference type="ARBA" id="ARBA00022679"/>
    </source>
</evidence>
<evidence type="ECO:0000259" key="3">
    <source>
        <dbReference type="PROSITE" id="PS51186"/>
    </source>
</evidence>
<dbReference type="Gene3D" id="3.40.630.30">
    <property type="match status" value="1"/>
</dbReference>
<evidence type="ECO:0000313" key="4">
    <source>
        <dbReference type="EMBL" id="RGD60939.1"/>
    </source>
</evidence>
<sequence length="172" mass="18930">MKIRNGGSADVPDILSLLDGAVSWLTAQGRTGQWGDQPFSTNQARIDQVSSYAEEPFLIRLAVDEDGRTVGCCVVSEDRGRWIPAVDERELYVRNLVTDRTRKGSGIGAALIADAIEEARRRGIGLLRVDCYGGADRKLVGLYRALGFTETVTFEVEQPHGLWPGQVLEIRL</sequence>
<accession>A0A372ZYL5</accession>
<keyword evidence="1 4" id="KW-0808">Transferase</keyword>
<dbReference type="AlphaFoldDB" id="A0A372ZYL5"/>